<dbReference type="PANTHER" id="PTHR43812:SF2">
    <property type="entry name" value="FLAVIN REDUCTASE LIKE DOMAIN-CONTAINING PROTEIN"/>
    <property type="match status" value="1"/>
</dbReference>
<evidence type="ECO:0000313" key="2">
    <source>
        <dbReference type="EMBL" id="SDK10572.1"/>
    </source>
</evidence>
<dbReference type="STRING" id="571298.SAMN04488026_103123"/>
<dbReference type="Gene3D" id="2.30.110.10">
    <property type="entry name" value="Electron Transport, Fmn-binding Protein, Chain A"/>
    <property type="match status" value="1"/>
</dbReference>
<reference evidence="2 3" key="1">
    <citation type="submission" date="2016-10" db="EMBL/GenBank/DDBJ databases">
        <authorList>
            <person name="de Groot N.N."/>
        </authorList>
    </citation>
    <scope>NUCLEOTIDE SEQUENCE [LARGE SCALE GENOMIC DNA]</scope>
    <source>
        <strain evidence="2 3">DSM 25294</strain>
    </source>
</reference>
<keyword evidence="3" id="KW-1185">Reference proteome</keyword>
<dbReference type="EMBL" id="FNEK01000031">
    <property type="protein sequence ID" value="SDK10572.1"/>
    <property type="molecule type" value="Genomic_DNA"/>
</dbReference>
<gene>
    <name evidence="2" type="ORF">SAMN04488026_103123</name>
</gene>
<dbReference type="OrthoDB" id="9783347at2"/>
<dbReference type="SUPFAM" id="SSF50475">
    <property type="entry name" value="FMN-binding split barrel"/>
    <property type="match status" value="1"/>
</dbReference>
<dbReference type="InterPro" id="IPR012349">
    <property type="entry name" value="Split_barrel_FMN-bd"/>
</dbReference>
<dbReference type="Proteomes" id="UP000199382">
    <property type="component" value="Unassembled WGS sequence"/>
</dbReference>
<dbReference type="Pfam" id="PF01613">
    <property type="entry name" value="Flavin_Reduct"/>
    <property type="match status" value="1"/>
</dbReference>
<dbReference type="PANTHER" id="PTHR43812">
    <property type="entry name" value="BLR2425 PROTEIN"/>
    <property type="match status" value="1"/>
</dbReference>
<dbReference type="GO" id="GO:0010181">
    <property type="term" value="F:FMN binding"/>
    <property type="evidence" value="ECO:0007669"/>
    <property type="project" value="InterPro"/>
</dbReference>
<dbReference type="InterPro" id="IPR002563">
    <property type="entry name" value="Flavin_Rdtase-like_dom"/>
</dbReference>
<evidence type="ECO:0000313" key="3">
    <source>
        <dbReference type="Proteomes" id="UP000199382"/>
    </source>
</evidence>
<feature type="domain" description="Flavin reductase like" evidence="1">
    <location>
        <begin position="18"/>
        <end position="178"/>
    </location>
</feature>
<dbReference type="SMART" id="SM00903">
    <property type="entry name" value="Flavin_Reduct"/>
    <property type="match status" value="1"/>
</dbReference>
<dbReference type="AlphaFoldDB" id="A0A1G8Z665"/>
<accession>A0A1G8Z665</accession>
<dbReference type="GO" id="GO:0016646">
    <property type="term" value="F:oxidoreductase activity, acting on the CH-NH group of donors, NAD or NADP as acceptor"/>
    <property type="evidence" value="ECO:0007669"/>
    <property type="project" value="UniProtKB-ARBA"/>
</dbReference>
<sequence length="204" mass="22568">MFYRPEDGHGLPHNPFNAIVTPRPIAWISTRGKDGSENLAPYSFFNAVSYTPPQVMFATTGKKHDRDGTKDTLANIRDTGVFAVNVVEYAMREAMNLTSGPWDKDVDEAEMAGIVRAECSQIDCARVANAPATMECRLTQIVELAGTANLVAFGEVVGIHLRDDCIVDGIFDVSRYQPLARMGYRDFTRVTEVFSMSRPGEQVI</sequence>
<name>A0A1G8Z665_9RHOB</name>
<evidence type="ECO:0000259" key="1">
    <source>
        <dbReference type="SMART" id="SM00903"/>
    </source>
</evidence>
<protein>
    <submittedName>
        <fullName evidence="2">NADH-FMN oxidoreductase RutF, flavin reductase (DIM6/NTAB) family</fullName>
    </submittedName>
</protein>
<proteinExistence type="predicted"/>
<dbReference type="RefSeq" id="WP_093157688.1">
    <property type="nucleotide sequence ID" value="NZ_FNEK01000031.1"/>
</dbReference>
<organism evidence="2 3">
    <name type="scientific">Aliiruegeria lutimaris</name>
    <dbReference type="NCBI Taxonomy" id="571298"/>
    <lineage>
        <taxon>Bacteria</taxon>
        <taxon>Pseudomonadati</taxon>
        <taxon>Pseudomonadota</taxon>
        <taxon>Alphaproteobacteria</taxon>
        <taxon>Rhodobacterales</taxon>
        <taxon>Roseobacteraceae</taxon>
        <taxon>Aliiruegeria</taxon>
    </lineage>
</organism>